<evidence type="ECO:0000256" key="2">
    <source>
        <dbReference type="ARBA" id="ARBA00022475"/>
    </source>
</evidence>
<feature type="transmembrane region" description="Helical" evidence="7">
    <location>
        <begin position="143"/>
        <end position="161"/>
    </location>
</feature>
<feature type="transmembrane region" description="Helical" evidence="7">
    <location>
        <begin position="241"/>
        <end position="257"/>
    </location>
</feature>
<name>A0A974BGM7_SEDHY</name>
<feature type="transmembrane region" description="Helical" evidence="7">
    <location>
        <begin position="397"/>
        <end position="421"/>
    </location>
</feature>
<evidence type="ECO:0000256" key="3">
    <source>
        <dbReference type="ARBA" id="ARBA00022519"/>
    </source>
</evidence>
<organism evidence="10 11">
    <name type="scientific">Sedimentibacter hydroxybenzoicus DSM 7310</name>
    <dbReference type="NCBI Taxonomy" id="1123245"/>
    <lineage>
        <taxon>Bacteria</taxon>
        <taxon>Bacillati</taxon>
        <taxon>Bacillota</taxon>
        <taxon>Tissierellia</taxon>
        <taxon>Sedimentibacter</taxon>
    </lineage>
</organism>
<protein>
    <submittedName>
        <fullName evidence="10">TRAP transporter large permease</fullName>
    </submittedName>
</protein>
<dbReference type="InterPro" id="IPR004681">
    <property type="entry name" value="TRAP_DctM"/>
</dbReference>
<evidence type="ECO:0000256" key="1">
    <source>
        <dbReference type="ARBA" id="ARBA00004429"/>
    </source>
</evidence>
<evidence type="ECO:0000256" key="6">
    <source>
        <dbReference type="ARBA" id="ARBA00023136"/>
    </source>
</evidence>
<evidence type="ECO:0000313" key="11">
    <source>
        <dbReference type="Proteomes" id="UP000611629"/>
    </source>
</evidence>
<feature type="transmembrane region" description="Helical" evidence="7">
    <location>
        <begin position="269"/>
        <end position="294"/>
    </location>
</feature>
<evidence type="ECO:0000256" key="5">
    <source>
        <dbReference type="ARBA" id="ARBA00022989"/>
    </source>
</evidence>
<dbReference type="GO" id="GO:0022857">
    <property type="term" value="F:transmembrane transporter activity"/>
    <property type="evidence" value="ECO:0007669"/>
    <property type="project" value="TreeGrafter"/>
</dbReference>
<keyword evidence="3" id="KW-0997">Cell inner membrane</keyword>
<evidence type="ECO:0000256" key="4">
    <source>
        <dbReference type="ARBA" id="ARBA00022692"/>
    </source>
</evidence>
<evidence type="ECO:0000313" key="9">
    <source>
        <dbReference type="EMBL" id="NYB72755.1"/>
    </source>
</evidence>
<feature type="transmembrane region" description="Helical" evidence="7">
    <location>
        <begin position="212"/>
        <end position="235"/>
    </location>
</feature>
<dbReference type="AlphaFoldDB" id="A0A974BGM7"/>
<comment type="subcellular location">
    <subcellularLocation>
        <location evidence="1">Cell inner membrane</location>
        <topology evidence="1">Multi-pass membrane protein</topology>
    </subcellularLocation>
</comment>
<feature type="transmembrane region" description="Helical" evidence="7">
    <location>
        <begin position="347"/>
        <end position="371"/>
    </location>
</feature>
<keyword evidence="5 7" id="KW-1133">Transmembrane helix</keyword>
<keyword evidence="2" id="KW-1003">Cell membrane</keyword>
<feature type="domain" description="TRAP C4-dicarboxylate transport system permease DctM subunit" evidence="8">
    <location>
        <begin position="7"/>
        <end position="417"/>
    </location>
</feature>
<dbReference type="PANTHER" id="PTHR33362:SF3">
    <property type="entry name" value="SIALIC ACID TRAP TRANSPORTER PERMEASE PROTEIN SIAT"/>
    <property type="match status" value="1"/>
</dbReference>
<keyword evidence="4 7" id="KW-0812">Transmembrane</keyword>
<evidence type="ECO:0000256" key="7">
    <source>
        <dbReference type="SAM" id="Phobius"/>
    </source>
</evidence>
<comment type="caution">
    <text evidence="10">The sequence shown here is derived from an EMBL/GenBank/DDBJ whole genome shotgun (WGS) entry which is preliminary data.</text>
</comment>
<dbReference type="Proteomes" id="UP000611629">
    <property type="component" value="Unassembled WGS sequence"/>
</dbReference>
<accession>A0A974BGM7</accession>
<keyword evidence="11" id="KW-1185">Reference proteome</keyword>
<dbReference type="EMBL" id="JACBNQ010000001">
    <property type="protein sequence ID" value="NYB72768.1"/>
    <property type="molecule type" value="Genomic_DNA"/>
</dbReference>
<dbReference type="PANTHER" id="PTHR33362">
    <property type="entry name" value="SIALIC ACID TRAP TRANSPORTER PERMEASE PROTEIN SIAT-RELATED"/>
    <property type="match status" value="1"/>
</dbReference>
<feature type="transmembrane region" description="Helical" evidence="7">
    <location>
        <begin position="167"/>
        <end position="191"/>
    </location>
</feature>
<evidence type="ECO:0000259" key="8">
    <source>
        <dbReference type="Pfam" id="PF06808"/>
    </source>
</evidence>
<dbReference type="PIRSF" id="PIRSF006066">
    <property type="entry name" value="HI0050"/>
    <property type="match status" value="1"/>
</dbReference>
<feature type="transmembrane region" description="Helical" evidence="7">
    <location>
        <begin position="86"/>
        <end position="107"/>
    </location>
</feature>
<dbReference type="Pfam" id="PF06808">
    <property type="entry name" value="DctM"/>
    <property type="match status" value="1"/>
</dbReference>
<feature type="transmembrane region" description="Helical" evidence="7">
    <location>
        <begin position="113"/>
        <end position="131"/>
    </location>
</feature>
<dbReference type="EMBL" id="JACBNQ010000001">
    <property type="protein sequence ID" value="NYB72755.1"/>
    <property type="molecule type" value="Genomic_DNA"/>
</dbReference>
<evidence type="ECO:0000313" key="10">
    <source>
        <dbReference type="EMBL" id="NYB72768.1"/>
    </source>
</evidence>
<dbReference type="GO" id="GO:0005886">
    <property type="term" value="C:plasma membrane"/>
    <property type="evidence" value="ECO:0007669"/>
    <property type="project" value="UniProtKB-SubCell"/>
</dbReference>
<gene>
    <name evidence="9" type="ORF">HZF24_01220</name>
    <name evidence="10" type="ORF">HZF24_01285</name>
</gene>
<sequence length="427" mass="44783">MSSLILFGSFVIFLILNTPVGIALGIASICTILYSGDLLVSYLSQSLVTATDSFPLMAIPFFILAGDLMGKGGISKRLIDVASVFVGRYTGGLAIVTIIVCMFFAAISGSGPATVAAIGGIMIPAMINKGYDKNFSSGLNATAGSIGVIIPPSIPMVMYGVSTSVSISTMFLAGFVPGALIGTILIAYSYITSKKMGYKGDQVIYSAREKWNAVYEAKWSLLVPVIILGGIYGGIFTPTEAAAVAVIYGFVVGVFVHKDLKLSELPEVIASSALTTATVMIIVGTATTFGRILTLEQIPIMIANAISSFSSNPYVVLFLINILLLFVGCFMDTTAAIIILSPILLPVALAIGVDPIHFGIIMVTNLAIGFITPPLGVNLFVACGVAKSPLEDVVKGVIPFFICMLVALALITVFPEISLTLPRLYGK</sequence>
<dbReference type="NCBIfam" id="TIGR00786">
    <property type="entry name" value="dctM"/>
    <property type="match status" value="1"/>
</dbReference>
<keyword evidence="6 7" id="KW-0472">Membrane</keyword>
<feature type="transmembrane region" description="Helical" evidence="7">
    <location>
        <begin position="314"/>
        <end position="340"/>
    </location>
</feature>
<feature type="transmembrane region" description="Helical" evidence="7">
    <location>
        <begin position="43"/>
        <end position="65"/>
    </location>
</feature>
<dbReference type="RefSeq" id="WP_179236435.1">
    <property type="nucleotide sequence ID" value="NZ_JACBNQ010000001.1"/>
</dbReference>
<dbReference type="InterPro" id="IPR010656">
    <property type="entry name" value="DctM"/>
</dbReference>
<proteinExistence type="predicted"/>
<reference evidence="10" key="1">
    <citation type="submission" date="2020-07" db="EMBL/GenBank/DDBJ databases">
        <title>Genomic analysis of a strain of Sedimentibacter Hydroxybenzoicus DSM7310.</title>
        <authorList>
            <person name="Ma S."/>
        </authorList>
    </citation>
    <scope>NUCLEOTIDE SEQUENCE</scope>
    <source>
        <strain evidence="10">DSM 7310</strain>
    </source>
</reference>